<dbReference type="InterPro" id="IPR050362">
    <property type="entry name" value="Cation-dep_OMT"/>
</dbReference>
<dbReference type="AlphaFoldDB" id="A0A1R3HPX1"/>
<evidence type="ECO:0000313" key="7">
    <source>
        <dbReference type="Proteomes" id="UP000187203"/>
    </source>
</evidence>
<keyword evidence="2" id="KW-0489">Methyltransferase</keyword>
<sequence length="237" mass="26684">MANVDNIPPKCILKSDALLEYILNTSAYPREHEQLKGLREATAEKYPNESLMNVPVDEGQFLSMLLKLMNAKKTLEIGVFTGYSLLATALALPDDGQITAIDPKREFYELGLPFIKNAGMEHKINFIESEALKVLTEMSSNEKDKPEFDFIFVDADKPNYMKYHEYLKKLVKVGGVIAYDNTLWFGFLVQEEAQVPEPARAPRKALLELNMNLASDLSMEVCQISIGDGVTLCRRIS</sequence>
<dbReference type="CDD" id="cd02440">
    <property type="entry name" value="AdoMet_MTases"/>
    <property type="match status" value="1"/>
</dbReference>
<evidence type="ECO:0000313" key="6">
    <source>
        <dbReference type="EMBL" id="OMO72425.1"/>
    </source>
</evidence>
<comment type="caution">
    <text evidence="6">The sequence shown here is derived from an EMBL/GenBank/DDBJ whole genome shotgun (WGS) entry which is preliminary data.</text>
</comment>
<dbReference type="Pfam" id="PF01596">
    <property type="entry name" value="Methyltransf_3"/>
    <property type="match status" value="1"/>
</dbReference>
<dbReference type="GO" id="GO:0008171">
    <property type="term" value="F:O-methyltransferase activity"/>
    <property type="evidence" value="ECO:0007669"/>
    <property type="project" value="InterPro"/>
</dbReference>
<comment type="similarity">
    <text evidence="5">Belongs to the class I-like SAM-binding methyltransferase superfamily. Cation-dependent O-methyltransferase family.</text>
</comment>
<proteinExistence type="inferred from homology"/>
<dbReference type="InterPro" id="IPR029063">
    <property type="entry name" value="SAM-dependent_MTases_sf"/>
</dbReference>
<dbReference type="InterPro" id="IPR002935">
    <property type="entry name" value="SAM_O-MeTrfase"/>
</dbReference>
<protein>
    <submittedName>
        <fullName evidence="6">O-methyltransferase, family 3</fullName>
    </submittedName>
</protein>
<gene>
    <name evidence="6" type="ORF">COLO4_27619</name>
</gene>
<accession>A0A1R3HPX1</accession>
<keyword evidence="3" id="KW-0808">Transferase</keyword>
<dbReference type="GO" id="GO:0032259">
    <property type="term" value="P:methylation"/>
    <property type="evidence" value="ECO:0007669"/>
    <property type="project" value="UniProtKB-KW"/>
</dbReference>
<keyword evidence="4" id="KW-0949">S-adenosyl-L-methionine</keyword>
<evidence type="ECO:0000256" key="4">
    <source>
        <dbReference type="ARBA" id="ARBA00022691"/>
    </source>
</evidence>
<organism evidence="6 7">
    <name type="scientific">Corchorus olitorius</name>
    <dbReference type="NCBI Taxonomy" id="93759"/>
    <lineage>
        <taxon>Eukaryota</taxon>
        <taxon>Viridiplantae</taxon>
        <taxon>Streptophyta</taxon>
        <taxon>Embryophyta</taxon>
        <taxon>Tracheophyta</taxon>
        <taxon>Spermatophyta</taxon>
        <taxon>Magnoliopsida</taxon>
        <taxon>eudicotyledons</taxon>
        <taxon>Gunneridae</taxon>
        <taxon>Pentapetalae</taxon>
        <taxon>rosids</taxon>
        <taxon>malvids</taxon>
        <taxon>Malvales</taxon>
        <taxon>Malvaceae</taxon>
        <taxon>Grewioideae</taxon>
        <taxon>Apeibeae</taxon>
        <taxon>Corchorus</taxon>
    </lineage>
</organism>
<dbReference type="EMBL" id="AWUE01019646">
    <property type="protein sequence ID" value="OMO72425.1"/>
    <property type="molecule type" value="Genomic_DNA"/>
</dbReference>
<dbReference type="OrthoDB" id="10251242at2759"/>
<evidence type="ECO:0000256" key="3">
    <source>
        <dbReference type="ARBA" id="ARBA00022679"/>
    </source>
</evidence>
<reference evidence="7" key="1">
    <citation type="submission" date="2013-09" db="EMBL/GenBank/DDBJ databases">
        <title>Corchorus olitorius genome sequencing.</title>
        <authorList>
            <person name="Alam M."/>
            <person name="Haque M.S."/>
            <person name="Islam M.S."/>
            <person name="Emdad E.M."/>
            <person name="Islam M.M."/>
            <person name="Ahmed B."/>
            <person name="Halim A."/>
            <person name="Hossen Q.M.M."/>
            <person name="Hossain M.Z."/>
            <person name="Ahmed R."/>
            <person name="Khan M.M."/>
            <person name="Islam R."/>
            <person name="Rashid M.M."/>
            <person name="Khan S.A."/>
            <person name="Rahman M.S."/>
            <person name="Alam M."/>
            <person name="Yahiya A.S."/>
            <person name="Khan M.S."/>
            <person name="Azam M.S."/>
            <person name="Haque T."/>
            <person name="Lashkar M.Z.H."/>
            <person name="Akhand A.I."/>
            <person name="Morshed G."/>
            <person name="Roy S."/>
            <person name="Uddin K.S."/>
            <person name="Rabeya T."/>
            <person name="Hossain A.S."/>
            <person name="Chowdhury A."/>
            <person name="Snigdha A.R."/>
            <person name="Mortoza M.S."/>
            <person name="Matin S.A."/>
            <person name="Hoque S.M.E."/>
            <person name="Islam M.K."/>
            <person name="Roy D.K."/>
            <person name="Haider R."/>
            <person name="Moosa M.M."/>
            <person name="Elias S.M."/>
            <person name="Hasan A.M."/>
            <person name="Jahan S."/>
            <person name="Shafiuddin M."/>
            <person name="Mahmood N."/>
            <person name="Shommy N.S."/>
        </authorList>
    </citation>
    <scope>NUCLEOTIDE SEQUENCE [LARGE SCALE GENOMIC DNA]</scope>
    <source>
        <strain evidence="7">cv. O-4</strain>
    </source>
</reference>
<dbReference type="PROSITE" id="PS51682">
    <property type="entry name" value="SAM_OMT_I"/>
    <property type="match status" value="1"/>
</dbReference>
<dbReference type="PANTHER" id="PTHR10509:SF95">
    <property type="entry name" value="FLAVONOID 3',5'-METHYLTRANSFERASE-LIKE"/>
    <property type="match status" value="1"/>
</dbReference>
<dbReference type="Gene3D" id="3.40.50.150">
    <property type="entry name" value="Vaccinia Virus protein VP39"/>
    <property type="match status" value="1"/>
</dbReference>
<name>A0A1R3HPX1_9ROSI</name>
<comment type="cofactor">
    <cofactor evidence="1">
        <name>a divalent metal cation</name>
        <dbReference type="ChEBI" id="CHEBI:60240"/>
    </cofactor>
</comment>
<dbReference type="STRING" id="93759.A0A1R3HPX1"/>
<evidence type="ECO:0000256" key="5">
    <source>
        <dbReference type="ARBA" id="ARBA00023453"/>
    </source>
</evidence>
<dbReference type="GO" id="GO:0008757">
    <property type="term" value="F:S-adenosylmethionine-dependent methyltransferase activity"/>
    <property type="evidence" value="ECO:0007669"/>
    <property type="project" value="TreeGrafter"/>
</dbReference>
<evidence type="ECO:0000256" key="1">
    <source>
        <dbReference type="ARBA" id="ARBA00001968"/>
    </source>
</evidence>
<dbReference type="SUPFAM" id="SSF53335">
    <property type="entry name" value="S-adenosyl-L-methionine-dependent methyltransferases"/>
    <property type="match status" value="1"/>
</dbReference>
<keyword evidence="7" id="KW-1185">Reference proteome</keyword>
<evidence type="ECO:0000256" key="2">
    <source>
        <dbReference type="ARBA" id="ARBA00022603"/>
    </source>
</evidence>
<dbReference type="Proteomes" id="UP000187203">
    <property type="component" value="Unassembled WGS sequence"/>
</dbReference>
<dbReference type="PANTHER" id="PTHR10509">
    <property type="entry name" value="O-METHYLTRANSFERASE-RELATED"/>
    <property type="match status" value="1"/>
</dbReference>